<protein>
    <recommendedName>
        <fullName evidence="6">Assembly chaperone of rpl4</fullName>
    </recommendedName>
</protein>
<comment type="caution">
    <text evidence="4">The sequence shown here is derived from an EMBL/GenBank/DDBJ whole genome shotgun (WGS) entry which is preliminary data.</text>
</comment>
<evidence type="ECO:0008006" key="6">
    <source>
        <dbReference type="Google" id="ProtNLM"/>
    </source>
</evidence>
<name>A0AAD5Q6T9_PYTIN</name>
<dbReference type="AlphaFoldDB" id="A0AAD5Q6T9"/>
<feature type="compositionally biased region" description="Acidic residues" evidence="3">
    <location>
        <begin position="312"/>
        <end position="327"/>
    </location>
</feature>
<gene>
    <name evidence="4" type="ORF">P43SY_004854</name>
</gene>
<dbReference type="PANTHER" id="PTHR12558">
    <property type="entry name" value="CELL DIVISION CYCLE 16,23,27"/>
    <property type="match status" value="1"/>
</dbReference>
<keyword evidence="1 2" id="KW-0802">TPR repeat</keyword>
<dbReference type="GO" id="GO:0051301">
    <property type="term" value="P:cell division"/>
    <property type="evidence" value="ECO:0007669"/>
    <property type="project" value="TreeGrafter"/>
</dbReference>
<dbReference type="PROSITE" id="PS50005">
    <property type="entry name" value="TPR"/>
    <property type="match status" value="1"/>
</dbReference>
<dbReference type="SMART" id="SM00028">
    <property type="entry name" value="TPR"/>
    <property type="match status" value="3"/>
</dbReference>
<evidence type="ECO:0000313" key="4">
    <source>
        <dbReference type="EMBL" id="KAJ0397199.1"/>
    </source>
</evidence>
<evidence type="ECO:0000256" key="3">
    <source>
        <dbReference type="SAM" id="MobiDB-lite"/>
    </source>
</evidence>
<dbReference type="PANTHER" id="PTHR12558:SF50">
    <property type="entry name" value="ASSEMBLY CHAPERONE OF RPL4-RELATED"/>
    <property type="match status" value="1"/>
</dbReference>
<feature type="region of interest" description="Disordered" evidence="3">
    <location>
        <begin position="303"/>
        <end position="341"/>
    </location>
</feature>
<feature type="repeat" description="TPR" evidence="2">
    <location>
        <begin position="48"/>
        <end position="81"/>
    </location>
</feature>
<dbReference type="InterPro" id="IPR019734">
    <property type="entry name" value="TPR_rpt"/>
</dbReference>
<accession>A0AAD5Q6T9</accession>
<dbReference type="Pfam" id="PF13181">
    <property type="entry name" value="TPR_8"/>
    <property type="match status" value="1"/>
</dbReference>
<reference evidence="4" key="1">
    <citation type="submission" date="2021-12" db="EMBL/GenBank/DDBJ databases">
        <title>Prjna785345.</title>
        <authorList>
            <person name="Rujirawat T."/>
            <person name="Krajaejun T."/>
        </authorList>
    </citation>
    <scope>NUCLEOTIDE SEQUENCE</scope>
    <source>
        <strain evidence="4">Pi057C3</strain>
    </source>
</reference>
<evidence type="ECO:0000256" key="1">
    <source>
        <dbReference type="ARBA" id="ARBA00022803"/>
    </source>
</evidence>
<dbReference type="InterPro" id="IPR011990">
    <property type="entry name" value="TPR-like_helical_dom_sf"/>
</dbReference>
<dbReference type="SUPFAM" id="SSF48452">
    <property type="entry name" value="TPR-like"/>
    <property type="match status" value="1"/>
</dbReference>
<evidence type="ECO:0000313" key="5">
    <source>
        <dbReference type="Proteomes" id="UP001209570"/>
    </source>
</evidence>
<dbReference type="CDD" id="cd24142">
    <property type="entry name" value="ACL4-like"/>
    <property type="match status" value="1"/>
</dbReference>
<sequence length="341" mass="38607">MVKKHGSRAKDYTAAELVAKAESLVDQCQPELAVKFYEKALLKEPNNTLLLDTIGELSTELDDPERALAVFQKSIQLAPAQNPSKWLYLAQLVGGEDAEKYTTQGITFLQQELQGVAADSQEAQVIKKQICDAYCSLGELYMTDLCDEDDAEARCENYFQSALQFDIGTPEPTQALANLRLTQQRRDEAVPLLEETYRRLAENCDENSTPSLEFRIFTGKLLIEVEKYEEACDVLEGVMQEDDENAELWFLVGTCYRAMDDLSLSLEFFQKCEEMLQKLKKELRDEFHLDAQLESVTETIAELQQTIASRPDDEDDDEDDGEEENEEASTAPGTEDVEMEE</sequence>
<proteinExistence type="predicted"/>
<dbReference type="Gene3D" id="1.25.40.10">
    <property type="entry name" value="Tetratricopeptide repeat domain"/>
    <property type="match status" value="2"/>
</dbReference>
<dbReference type="Proteomes" id="UP001209570">
    <property type="component" value="Unassembled WGS sequence"/>
</dbReference>
<organism evidence="4 5">
    <name type="scientific">Pythium insidiosum</name>
    <name type="common">Pythiosis disease agent</name>
    <dbReference type="NCBI Taxonomy" id="114742"/>
    <lineage>
        <taxon>Eukaryota</taxon>
        <taxon>Sar</taxon>
        <taxon>Stramenopiles</taxon>
        <taxon>Oomycota</taxon>
        <taxon>Peronosporomycetes</taxon>
        <taxon>Pythiales</taxon>
        <taxon>Pythiaceae</taxon>
        <taxon>Pythium</taxon>
    </lineage>
</organism>
<evidence type="ECO:0000256" key="2">
    <source>
        <dbReference type="PROSITE-ProRule" id="PRU00339"/>
    </source>
</evidence>
<dbReference type="EMBL" id="JAKCXM010000262">
    <property type="protein sequence ID" value="KAJ0397199.1"/>
    <property type="molecule type" value="Genomic_DNA"/>
</dbReference>
<keyword evidence="5" id="KW-1185">Reference proteome</keyword>